<reference evidence="8 9" key="1">
    <citation type="submission" date="2017-11" db="EMBL/GenBank/DDBJ databases">
        <title>Reclassification of Bisgaard taxon 5 as Caviibacterium pharyngocola gen. nov., sp. nov.</title>
        <authorList>
            <person name="Christensen H."/>
        </authorList>
    </citation>
    <scope>NUCLEOTIDE SEQUENCE [LARGE SCALE GENOMIC DNA]</scope>
    <source>
        <strain evidence="8 9">7_3</strain>
    </source>
</reference>
<dbReference type="RefSeq" id="WP_100295885.1">
    <property type="nucleotide sequence ID" value="NZ_PHGZ01000004.1"/>
</dbReference>
<dbReference type="SUPFAM" id="SSF103481">
    <property type="entry name" value="Multidrug resistance efflux transporter EmrE"/>
    <property type="match status" value="2"/>
</dbReference>
<feature type="domain" description="EamA" evidence="7">
    <location>
        <begin position="3"/>
        <end position="130"/>
    </location>
</feature>
<evidence type="ECO:0000259" key="7">
    <source>
        <dbReference type="Pfam" id="PF00892"/>
    </source>
</evidence>
<accession>A0A2M8RYE5</accession>
<comment type="subcellular location">
    <subcellularLocation>
        <location evidence="1">Cell membrane</location>
        <topology evidence="1">Multi-pass membrane protein</topology>
    </subcellularLocation>
</comment>
<feature type="transmembrane region" description="Helical" evidence="6">
    <location>
        <begin position="27"/>
        <end position="49"/>
    </location>
</feature>
<feature type="transmembrane region" description="Helical" evidence="6">
    <location>
        <begin position="198"/>
        <end position="220"/>
    </location>
</feature>
<evidence type="ECO:0000256" key="3">
    <source>
        <dbReference type="ARBA" id="ARBA00022692"/>
    </source>
</evidence>
<feature type="transmembrane region" description="Helical" evidence="6">
    <location>
        <begin position="61"/>
        <end position="82"/>
    </location>
</feature>
<organism evidence="8 9">
    <name type="scientific">Caviibacterium pharyngocola</name>
    <dbReference type="NCBI Taxonomy" id="28159"/>
    <lineage>
        <taxon>Bacteria</taxon>
        <taxon>Pseudomonadati</taxon>
        <taxon>Pseudomonadota</taxon>
        <taxon>Gammaproteobacteria</taxon>
        <taxon>Pasteurellales</taxon>
        <taxon>Pasteurellaceae</taxon>
        <taxon>Caviibacterium</taxon>
    </lineage>
</organism>
<gene>
    <name evidence="8" type="ORF">CVP04_02175</name>
</gene>
<dbReference type="AlphaFoldDB" id="A0A2M8RYE5"/>
<dbReference type="OrthoDB" id="9804865at2"/>
<feature type="transmembrane region" description="Helical" evidence="6">
    <location>
        <begin position="139"/>
        <end position="158"/>
    </location>
</feature>
<feature type="transmembrane region" description="Helical" evidence="6">
    <location>
        <begin position="170"/>
        <end position="192"/>
    </location>
</feature>
<dbReference type="InterPro" id="IPR037185">
    <property type="entry name" value="EmrE-like"/>
</dbReference>
<keyword evidence="4 6" id="KW-1133">Transmembrane helix</keyword>
<dbReference type="EMBL" id="PHGZ01000004">
    <property type="protein sequence ID" value="PJG83920.1"/>
    <property type="molecule type" value="Genomic_DNA"/>
</dbReference>
<dbReference type="PANTHER" id="PTHR42920:SF24">
    <property type="entry name" value="AROMATIC AMINO ACID EXPORTER YDDG"/>
    <property type="match status" value="1"/>
</dbReference>
<evidence type="ECO:0000256" key="4">
    <source>
        <dbReference type="ARBA" id="ARBA00022989"/>
    </source>
</evidence>
<sequence length="291" mass="31526">MHYLILAVLIWASAFIAGKYSSQILDPVLVVQCRLLIAALIVLPFFPKAYRLIPPSSRRRVWLLALLNFPAVLLLQFTGLYYTSAASAVTMIGAAPIIIVLVGYVFFRRPTTMLHWILGAVAFVGIFLIVSESDTGGDISLWGCLLVLAGVVVFAFCVHMSQALLKYVPSAYYTTVILVLGALLCLPFTLLLTRNWHIGADLSGILGVLYLGVGCTWLAYKLWYKGLPDTSAAVSGLISALEPVFGVIMAVLLLGERLRLSTLIGVILVIGATAASTLAPIIRARFKSKQV</sequence>
<comment type="caution">
    <text evidence="8">The sequence shown here is derived from an EMBL/GenBank/DDBJ whole genome shotgun (WGS) entry which is preliminary data.</text>
</comment>
<evidence type="ECO:0000256" key="2">
    <source>
        <dbReference type="ARBA" id="ARBA00022475"/>
    </source>
</evidence>
<dbReference type="PANTHER" id="PTHR42920">
    <property type="entry name" value="OS03G0707200 PROTEIN-RELATED"/>
    <property type="match status" value="1"/>
</dbReference>
<feature type="transmembrane region" description="Helical" evidence="6">
    <location>
        <begin position="88"/>
        <end position="107"/>
    </location>
</feature>
<evidence type="ECO:0000256" key="1">
    <source>
        <dbReference type="ARBA" id="ARBA00004651"/>
    </source>
</evidence>
<feature type="transmembrane region" description="Helical" evidence="6">
    <location>
        <begin position="114"/>
        <end position="133"/>
    </location>
</feature>
<evidence type="ECO:0000256" key="5">
    <source>
        <dbReference type="ARBA" id="ARBA00023136"/>
    </source>
</evidence>
<keyword evidence="3 6" id="KW-0812">Transmembrane</keyword>
<dbReference type="Pfam" id="PF00892">
    <property type="entry name" value="EamA"/>
    <property type="match status" value="2"/>
</dbReference>
<evidence type="ECO:0000256" key="6">
    <source>
        <dbReference type="SAM" id="Phobius"/>
    </source>
</evidence>
<dbReference type="InterPro" id="IPR000620">
    <property type="entry name" value="EamA_dom"/>
</dbReference>
<protein>
    <submittedName>
        <fullName evidence="8">EamA family transporter</fullName>
    </submittedName>
</protein>
<dbReference type="InterPro" id="IPR051258">
    <property type="entry name" value="Diverse_Substrate_Transporter"/>
</dbReference>
<dbReference type="GO" id="GO:0005886">
    <property type="term" value="C:plasma membrane"/>
    <property type="evidence" value="ECO:0007669"/>
    <property type="project" value="UniProtKB-SubCell"/>
</dbReference>
<proteinExistence type="predicted"/>
<feature type="transmembrane region" description="Helical" evidence="6">
    <location>
        <begin position="232"/>
        <end position="254"/>
    </location>
</feature>
<keyword evidence="5 6" id="KW-0472">Membrane</keyword>
<feature type="transmembrane region" description="Helical" evidence="6">
    <location>
        <begin position="260"/>
        <end position="282"/>
    </location>
</feature>
<dbReference type="Proteomes" id="UP000230282">
    <property type="component" value="Unassembled WGS sequence"/>
</dbReference>
<feature type="domain" description="EamA" evidence="7">
    <location>
        <begin position="141"/>
        <end position="274"/>
    </location>
</feature>
<evidence type="ECO:0000313" key="9">
    <source>
        <dbReference type="Proteomes" id="UP000230282"/>
    </source>
</evidence>
<keyword evidence="9" id="KW-1185">Reference proteome</keyword>
<keyword evidence="2" id="KW-1003">Cell membrane</keyword>
<name>A0A2M8RYE5_9PAST</name>
<evidence type="ECO:0000313" key="8">
    <source>
        <dbReference type="EMBL" id="PJG83920.1"/>
    </source>
</evidence>